<gene>
    <name evidence="2" type="ORF">GCM10011579_070960</name>
</gene>
<proteinExistence type="predicted"/>
<dbReference type="AlphaFoldDB" id="A0A917YB96"/>
<name>A0A917YB96_9ACTN</name>
<feature type="signal peptide" evidence="1">
    <location>
        <begin position="1"/>
        <end position="23"/>
    </location>
</feature>
<evidence type="ECO:0000313" key="3">
    <source>
        <dbReference type="Proteomes" id="UP000600365"/>
    </source>
</evidence>
<sequence>MRFRVERASARLWLLSLASVALATLGGPAAHASTETAPYAKADTPDLALVIAGDTGRTTALRAGERDFVRLWRLLSPRYTGTERVPEAWVQGRFPKVRATVIWGLTGVGGWPQTSRAPGGDVAIERQDQVFVAADGTPWVRSDPSPDVEDDDIRWHRAPRSVFEQLAEQGMLFGSGSASVAVSDSHAVEHAGWAIPGLAAGLAIGVGGTLLIRRAAAGHEIAGPPREPRQELIDL</sequence>
<keyword evidence="1" id="KW-0732">Signal</keyword>
<keyword evidence="3" id="KW-1185">Reference proteome</keyword>
<evidence type="ECO:0000256" key="1">
    <source>
        <dbReference type="SAM" id="SignalP"/>
    </source>
</evidence>
<comment type="caution">
    <text evidence="2">The sequence shown here is derived from an EMBL/GenBank/DDBJ whole genome shotgun (WGS) entry which is preliminary data.</text>
</comment>
<organism evidence="2 3">
    <name type="scientific">Streptomyces albiflavescens</name>
    <dbReference type="NCBI Taxonomy" id="1623582"/>
    <lineage>
        <taxon>Bacteria</taxon>
        <taxon>Bacillati</taxon>
        <taxon>Actinomycetota</taxon>
        <taxon>Actinomycetes</taxon>
        <taxon>Kitasatosporales</taxon>
        <taxon>Streptomycetaceae</taxon>
        <taxon>Streptomyces</taxon>
    </lineage>
</organism>
<dbReference type="Proteomes" id="UP000600365">
    <property type="component" value="Unassembled WGS sequence"/>
</dbReference>
<feature type="chain" id="PRO_5039686200" evidence="1">
    <location>
        <begin position="24"/>
        <end position="235"/>
    </location>
</feature>
<accession>A0A917YB96</accession>
<dbReference type="EMBL" id="BMMM01000016">
    <property type="protein sequence ID" value="GGN82837.1"/>
    <property type="molecule type" value="Genomic_DNA"/>
</dbReference>
<protein>
    <submittedName>
        <fullName evidence="2">Uncharacterized protein</fullName>
    </submittedName>
</protein>
<dbReference type="RefSeq" id="WP_373294610.1">
    <property type="nucleotide sequence ID" value="NZ_BMMM01000016.1"/>
</dbReference>
<evidence type="ECO:0000313" key="2">
    <source>
        <dbReference type="EMBL" id="GGN82837.1"/>
    </source>
</evidence>
<reference evidence="2 3" key="1">
    <citation type="journal article" date="2014" name="Int. J. Syst. Evol. Microbiol.">
        <title>Complete genome sequence of Corynebacterium casei LMG S-19264T (=DSM 44701T), isolated from a smear-ripened cheese.</title>
        <authorList>
            <consortium name="US DOE Joint Genome Institute (JGI-PGF)"/>
            <person name="Walter F."/>
            <person name="Albersmeier A."/>
            <person name="Kalinowski J."/>
            <person name="Ruckert C."/>
        </authorList>
    </citation>
    <scope>NUCLEOTIDE SEQUENCE [LARGE SCALE GENOMIC DNA]</scope>
    <source>
        <strain evidence="2 3">CGMCC 4.7111</strain>
    </source>
</reference>